<dbReference type="AlphaFoldDB" id="A0A6M3M4D4"/>
<protein>
    <submittedName>
        <fullName evidence="1">Uncharacterized protein</fullName>
    </submittedName>
</protein>
<reference evidence="1" key="1">
    <citation type="submission" date="2020-03" db="EMBL/GenBank/DDBJ databases">
        <title>The deep terrestrial virosphere.</title>
        <authorList>
            <person name="Holmfeldt K."/>
            <person name="Nilsson E."/>
            <person name="Simone D."/>
            <person name="Lopez-Fernandez M."/>
            <person name="Wu X."/>
            <person name="de Brujin I."/>
            <person name="Lundin D."/>
            <person name="Andersson A."/>
            <person name="Bertilsson S."/>
            <person name="Dopson M."/>
        </authorList>
    </citation>
    <scope>NUCLEOTIDE SEQUENCE</scope>
    <source>
        <strain evidence="1">MM171B01435</strain>
    </source>
</reference>
<evidence type="ECO:0000313" key="1">
    <source>
        <dbReference type="EMBL" id="QJB02158.1"/>
    </source>
</evidence>
<name>A0A6M3M4D4_9ZZZZ</name>
<proteinExistence type="predicted"/>
<sequence>MNNNDLDKAPEKQYSWFEKYRNLDKVENLKTSLKTSQNLRNECKQKLRDADAMKTLYETEYENLVENFHQLEGYFKKYREIAESRLKIPTITHLLTEEPTIYDPWTQHHIPRGIEISIVDNVYHAYPLSVMEPILHAVRVEVKKELPRWIAEISDCDDFADATFTASRMAYGKTRNPCNIPVAWARSREHAYNGVYTSDEGWMIYEPQSGKWKGKLGETTDQWDTIELRV</sequence>
<dbReference type="Gene3D" id="3.30.460.70">
    <property type="match status" value="1"/>
</dbReference>
<accession>A0A6M3M4D4</accession>
<organism evidence="1">
    <name type="scientific">viral metagenome</name>
    <dbReference type="NCBI Taxonomy" id="1070528"/>
    <lineage>
        <taxon>unclassified sequences</taxon>
        <taxon>metagenomes</taxon>
        <taxon>organismal metagenomes</taxon>
    </lineage>
</organism>
<dbReference type="EMBL" id="MT143763">
    <property type="protein sequence ID" value="QJB02158.1"/>
    <property type="molecule type" value="Genomic_DNA"/>
</dbReference>
<gene>
    <name evidence="1" type="ORF">MM171B01435_0001</name>
</gene>